<dbReference type="EMBL" id="PZZN01000002">
    <property type="protein sequence ID" value="PTM46177.1"/>
    <property type="molecule type" value="Genomic_DNA"/>
</dbReference>
<reference evidence="7 8" key="1">
    <citation type="submission" date="2018-04" db="EMBL/GenBank/DDBJ databases">
        <title>Genomic Encyclopedia of Type Strains, Phase III (KMG-III): the genomes of soil and plant-associated and newly described type strains.</title>
        <authorList>
            <person name="Whitman W."/>
        </authorList>
    </citation>
    <scope>NUCLEOTIDE SEQUENCE [LARGE SCALE GENOMIC DNA]</scope>
    <source>
        <strain evidence="7 8">NW12</strain>
    </source>
</reference>
<evidence type="ECO:0000259" key="6">
    <source>
        <dbReference type="Pfam" id="PF06305"/>
    </source>
</evidence>
<accession>A0A2T4YRN1</accession>
<evidence type="ECO:0000313" key="8">
    <source>
        <dbReference type="Proteomes" id="UP000240996"/>
    </source>
</evidence>
<evidence type="ECO:0000313" key="7">
    <source>
        <dbReference type="EMBL" id="PTM46177.1"/>
    </source>
</evidence>
<dbReference type="Proteomes" id="UP000240996">
    <property type="component" value="Unassembled WGS sequence"/>
</dbReference>
<evidence type="ECO:0000256" key="3">
    <source>
        <dbReference type="ARBA" id="ARBA00022989"/>
    </source>
</evidence>
<keyword evidence="2 5" id="KW-0812">Transmembrane</keyword>
<comment type="caution">
    <text evidence="7">The sequence shown here is derived from an EMBL/GenBank/DDBJ whole genome shotgun (WGS) entry which is preliminary data.</text>
</comment>
<dbReference type="InterPro" id="IPR010445">
    <property type="entry name" value="LapA_dom"/>
</dbReference>
<evidence type="ECO:0000256" key="1">
    <source>
        <dbReference type="ARBA" id="ARBA00022475"/>
    </source>
</evidence>
<keyword evidence="4 5" id="KW-0472">Membrane</keyword>
<feature type="transmembrane region" description="Helical" evidence="5">
    <location>
        <begin position="39"/>
        <end position="61"/>
    </location>
</feature>
<name>A0A2T4YRN1_9SPHN</name>
<evidence type="ECO:0000256" key="4">
    <source>
        <dbReference type="ARBA" id="ARBA00023136"/>
    </source>
</evidence>
<gene>
    <name evidence="7" type="ORF">C8J24_2417</name>
</gene>
<dbReference type="Pfam" id="PF06305">
    <property type="entry name" value="LapA_dom"/>
    <property type="match status" value="1"/>
</dbReference>
<feature type="domain" description="Lipopolysaccharide assembly protein A" evidence="6">
    <location>
        <begin position="23"/>
        <end position="82"/>
    </location>
</feature>
<keyword evidence="8" id="KW-1185">Reference proteome</keyword>
<protein>
    <submittedName>
        <fullName evidence="7">Uncharacterized protein DUF1049</fullName>
    </submittedName>
</protein>
<sequence>MQFLKILFWCLLAFIAAVFTIANWATVPIRLWGGLIADVNLPMLLLVTFLIGFLPTLLYNLAMRWRLRQRLATAERTILDLRAAQAVPPVAYPTPSYPTPSYPEEPAIASAIPPAAAPTAVPPGVA</sequence>
<dbReference type="AlphaFoldDB" id="A0A2T4YRN1"/>
<organism evidence="7 8">
    <name type="scientific">Sphingomonas aerolata</name>
    <dbReference type="NCBI Taxonomy" id="185951"/>
    <lineage>
        <taxon>Bacteria</taxon>
        <taxon>Pseudomonadati</taxon>
        <taxon>Pseudomonadota</taxon>
        <taxon>Alphaproteobacteria</taxon>
        <taxon>Sphingomonadales</taxon>
        <taxon>Sphingomonadaceae</taxon>
        <taxon>Sphingomonas</taxon>
    </lineage>
</organism>
<keyword evidence="1" id="KW-1003">Cell membrane</keyword>
<dbReference type="RefSeq" id="WP_107932511.1">
    <property type="nucleotide sequence ID" value="NZ_PZZN01000002.1"/>
</dbReference>
<feature type="transmembrane region" description="Helical" evidence="5">
    <location>
        <begin position="7"/>
        <end position="27"/>
    </location>
</feature>
<evidence type="ECO:0000256" key="5">
    <source>
        <dbReference type="SAM" id="Phobius"/>
    </source>
</evidence>
<evidence type="ECO:0000256" key="2">
    <source>
        <dbReference type="ARBA" id="ARBA00022692"/>
    </source>
</evidence>
<dbReference type="GO" id="GO:0005886">
    <property type="term" value="C:plasma membrane"/>
    <property type="evidence" value="ECO:0007669"/>
    <property type="project" value="InterPro"/>
</dbReference>
<proteinExistence type="predicted"/>
<keyword evidence="3 5" id="KW-1133">Transmembrane helix</keyword>